<dbReference type="PANTHER" id="PTHR44688">
    <property type="entry name" value="DNA-BINDING TRANSCRIPTIONAL ACTIVATOR DEVR_DOSR"/>
    <property type="match status" value="1"/>
</dbReference>
<dbReference type="SUPFAM" id="SSF75516">
    <property type="entry name" value="Pheromone-binding domain of LuxR-like quorum-sensing transcription factors"/>
    <property type="match status" value="1"/>
</dbReference>
<dbReference type="AlphaFoldDB" id="A0A318QF66"/>
<reference evidence="5 6" key="1">
    <citation type="submission" date="2017-07" db="EMBL/GenBank/DDBJ databases">
        <title>A draft genome sequence of Komagataeibacter sucrofermentans LMG 18788.</title>
        <authorList>
            <person name="Skraban J."/>
            <person name="Cleenwerck I."/>
            <person name="Vandamme P."/>
            <person name="Trcek J."/>
        </authorList>
    </citation>
    <scope>NUCLEOTIDE SEQUENCE [LARGE SCALE GENOMIC DNA]</scope>
    <source>
        <strain evidence="5 6">LMG 18788</strain>
    </source>
</reference>
<dbReference type="Gene3D" id="1.10.10.10">
    <property type="entry name" value="Winged helix-like DNA-binding domain superfamily/Winged helix DNA-binding domain"/>
    <property type="match status" value="1"/>
</dbReference>
<dbReference type="InterPro" id="IPR000792">
    <property type="entry name" value="Tscrpt_reg_LuxR_C"/>
</dbReference>
<dbReference type="Proteomes" id="UP000247814">
    <property type="component" value="Unassembled WGS sequence"/>
</dbReference>
<organism evidence="5 6">
    <name type="scientific">Komagataeibacter sucrofermentans</name>
    <dbReference type="NCBI Taxonomy" id="1053551"/>
    <lineage>
        <taxon>Bacteria</taxon>
        <taxon>Pseudomonadati</taxon>
        <taxon>Pseudomonadota</taxon>
        <taxon>Alphaproteobacteria</taxon>
        <taxon>Acetobacterales</taxon>
        <taxon>Acetobacteraceae</taxon>
        <taxon>Komagataeibacter</taxon>
    </lineage>
</organism>
<dbReference type="InterPro" id="IPR036388">
    <property type="entry name" value="WH-like_DNA-bd_sf"/>
</dbReference>
<dbReference type="Pfam" id="PF00196">
    <property type="entry name" value="GerE"/>
    <property type="match status" value="1"/>
</dbReference>
<dbReference type="Gene3D" id="3.30.450.80">
    <property type="entry name" value="Transcription factor LuxR-like, autoinducer-binding domain"/>
    <property type="match status" value="1"/>
</dbReference>
<dbReference type="PANTHER" id="PTHR44688:SF16">
    <property type="entry name" value="DNA-BINDING TRANSCRIPTIONAL ACTIVATOR DEVR_DOSR"/>
    <property type="match status" value="1"/>
</dbReference>
<evidence type="ECO:0000256" key="1">
    <source>
        <dbReference type="ARBA" id="ARBA00023015"/>
    </source>
</evidence>
<keyword evidence="2" id="KW-0238">DNA-binding</keyword>
<evidence type="ECO:0000256" key="3">
    <source>
        <dbReference type="ARBA" id="ARBA00023163"/>
    </source>
</evidence>
<protein>
    <recommendedName>
        <fullName evidence="4">HTH luxR-type domain-containing protein</fullName>
    </recommendedName>
</protein>
<dbReference type="InterPro" id="IPR036693">
    <property type="entry name" value="TF_LuxR_autoind-bd_dom_sf"/>
</dbReference>
<comment type="caution">
    <text evidence="5">The sequence shown here is derived from an EMBL/GenBank/DDBJ whole genome shotgun (WGS) entry which is preliminary data.</text>
</comment>
<keyword evidence="3" id="KW-0804">Transcription</keyword>
<feature type="domain" description="HTH luxR-type" evidence="4">
    <location>
        <begin position="167"/>
        <end position="232"/>
    </location>
</feature>
<evidence type="ECO:0000313" key="6">
    <source>
        <dbReference type="Proteomes" id="UP000247814"/>
    </source>
</evidence>
<dbReference type="PRINTS" id="PR00038">
    <property type="entry name" value="HTHLUXR"/>
</dbReference>
<sequence length="236" mass="27058">MAGLTIDLLSKLHDFENASTKHDLLTAYLDAALTVGGVHITIVELNRTEDPKENFIHVGYPEAWVNFYIENDYISSDPIIKKSRFMSHPYFWHEIHNINQKEKKIIRDVSEFGIKKGMTIPFHTHDRLVYAICFAFTDKNVDQEVEIYLRALSNFFIASYKKLDEPADVLDPILTPREKECLRWTAKGKSSWETGMIVGVSERTVNFHINNALLKLKCTNRIMGVVKAICAGLIEL</sequence>
<evidence type="ECO:0000259" key="4">
    <source>
        <dbReference type="PROSITE" id="PS50043"/>
    </source>
</evidence>
<dbReference type="SMART" id="SM00421">
    <property type="entry name" value="HTH_LUXR"/>
    <property type="match status" value="1"/>
</dbReference>
<evidence type="ECO:0000313" key="5">
    <source>
        <dbReference type="EMBL" id="PYD78247.1"/>
    </source>
</evidence>
<proteinExistence type="predicted"/>
<dbReference type="Pfam" id="PF03472">
    <property type="entry name" value="Autoind_bind"/>
    <property type="match status" value="1"/>
</dbReference>
<dbReference type="GO" id="GO:0003677">
    <property type="term" value="F:DNA binding"/>
    <property type="evidence" value="ECO:0007669"/>
    <property type="project" value="UniProtKB-KW"/>
</dbReference>
<dbReference type="EMBL" id="NKUA01000016">
    <property type="protein sequence ID" value="PYD78247.1"/>
    <property type="molecule type" value="Genomic_DNA"/>
</dbReference>
<dbReference type="GO" id="GO:0006355">
    <property type="term" value="P:regulation of DNA-templated transcription"/>
    <property type="evidence" value="ECO:0007669"/>
    <property type="project" value="InterPro"/>
</dbReference>
<evidence type="ECO:0000256" key="2">
    <source>
        <dbReference type="ARBA" id="ARBA00023125"/>
    </source>
</evidence>
<dbReference type="InterPro" id="IPR005143">
    <property type="entry name" value="TF_LuxR_autoind-bd_dom"/>
</dbReference>
<dbReference type="SUPFAM" id="SSF46894">
    <property type="entry name" value="C-terminal effector domain of the bipartite response regulators"/>
    <property type="match status" value="1"/>
</dbReference>
<name>A0A318QF66_9PROT</name>
<dbReference type="InterPro" id="IPR016032">
    <property type="entry name" value="Sig_transdc_resp-reg_C-effctor"/>
</dbReference>
<dbReference type="PROSITE" id="PS50043">
    <property type="entry name" value="HTH_LUXR_2"/>
    <property type="match status" value="1"/>
</dbReference>
<dbReference type="OrthoDB" id="7345476at2"/>
<accession>A0A318QF66</accession>
<keyword evidence="6" id="KW-1185">Reference proteome</keyword>
<gene>
    <name evidence="5" type="ORF">CFR77_11955</name>
</gene>
<dbReference type="RefSeq" id="WP_110569765.1">
    <property type="nucleotide sequence ID" value="NZ_CP137149.1"/>
</dbReference>
<dbReference type="CDD" id="cd06170">
    <property type="entry name" value="LuxR_C_like"/>
    <property type="match status" value="1"/>
</dbReference>
<keyword evidence="1" id="KW-0805">Transcription regulation</keyword>